<feature type="domain" description="Leucine-binding protein" evidence="2">
    <location>
        <begin position="2"/>
        <end position="302"/>
    </location>
</feature>
<dbReference type="RefSeq" id="WP_007979048.1">
    <property type="nucleotide sequence ID" value="NZ_AEMG01000007.1"/>
</dbReference>
<dbReference type="Proteomes" id="UP000003751">
    <property type="component" value="Unassembled WGS sequence"/>
</dbReference>
<evidence type="ECO:0000256" key="1">
    <source>
        <dbReference type="ARBA" id="ARBA00022729"/>
    </source>
</evidence>
<dbReference type="PATRIC" id="fig|797209.4.peg.1815"/>
<sequence length="375" mass="39364">MGALLPLSASGFLETVAKHHRRAIEQAVTDINDAGGPLGRELKLTVEDTELDPKTAKTAFDSLVDSGVVGLVGPVVTDISMALADSFAEEEVIAVSPSSTHPALASAAVTDATKYFARTAANDIQQALVMAKILNSERFVGAETVAIVHVDNSFGEGLASVIDEKITGKTVETVAFPPGRETYSGRVSRVVRSGADAVAFVAEPGNVTILQRLARSSFDGEFVLSEGIIPGDVPSYMDGMYSASVAAEQTTGSIKLRQELDDITPLAPYTQHAYDATFLLGTAIQQAGTATGTAISNNLVSVSGGTGQTVSVDEFGRAVTLIDADRTVNYQGASSSVDLNENLEPLNAYIIERVDGDGMDELELLRASFFQGRTA</sequence>
<dbReference type="AlphaFoldDB" id="E7QSP3"/>
<dbReference type="eggNOG" id="arCOG01021">
    <property type="taxonomic scope" value="Archaea"/>
</dbReference>
<proteinExistence type="predicted"/>
<dbReference type="InterPro" id="IPR028081">
    <property type="entry name" value="Leu-bd"/>
</dbReference>
<dbReference type="PANTHER" id="PTHR30483:SF6">
    <property type="entry name" value="PERIPLASMIC BINDING PROTEIN OF ABC TRANSPORTER FOR NATURAL AMINO ACIDS"/>
    <property type="match status" value="1"/>
</dbReference>
<evidence type="ECO:0000313" key="4">
    <source>
        <dbReference type="Proteomes" id="UP000003751"/>
    </source>
</evidence>
<keyword evidence="1" id="KW-0732">Signal</keyword>
<accession>E7QSP3</accession>
<comment type="caution">
    <text evidence="3">The sequence shown here is derived from an EMBL/GenBank/DDBJ whole genome shotgun (WGS) entry which is preliminary data.</text>
</comment>
<dbReference type="PANTHER" id="PTHR30483">
    <property type="entry name" value="LEUCINE-SPECIFIC-BINDING PROTEIN"/>
    <property type="match status" value="1"/>
</dbReference>
<reference evidence="3 4" key="1">
    <citation type="journal article" date="2014" name="ISME J.">
        <title>Trehalose/2-sulfotrehalose biosynthesis and glycine-betaine uptake are widely spread mechanisms for osmoadaptation in the Halobacteriales.</title>
        <authorList>
            <person name="Youssef N.H."/>
            <person name="Savage-Ashlock K.N."/>
            <person name="McCully A.L."/>
            <person name="Luedtke B."/>
            <person name="Shaw E.I."/>
            <person name="Hoff W.D."/>
            <person name="Elshahed M.S."/>
        </authorList>
    </citation>
    <scope>NUCLEOTIDE SEQUENCE [LARGE SCALE GENOMIC DNA]</scope>
    <source>
        <strain evidence="3 4">DX253</strain>
    </source>
</reference>
<dbReference type="STRING" id="797209.GCA_000376445_00483"/>
<dbReference type="InterPro" id="IPR051010">
    <property type="entry name" value="BCAA_transport"/>
</dbReference>
<dbReference type="Gene3D" id="3.40.50.2300">
    <property type="match status" value="2"/>
</dbReference>
<dbReference type="SUPFAM" id="SSF53822">
    <property type="entry name" value="Periplasmic binding protein-like I"/>
    <property type="match status" value="1"/>
</dbReference>
<evidence type="ECO:0000313" key="3">
    <source>
        <dbReference type="EMBL" id="EFW92452.1"/>
    </source>
</evidence>
<dbReference type="OrthoDB" id="147794at2157"/>
<protein>
    <submittedName>
        <fullName evidence="3">Chemotactic signal transduction system periplasmic substrate-binding protein basB</fullName>
    </submittedName>
</protein>
<dbReference type="InterPro" id="IPR028082">
    <property type="entry name" value="Peripla_BP_I"/>
</dbReference>
<name>E7QSP3_HALPU</name>
<dbReference type="EMBL" id="AEMG01000007">
    <property type="protein sequence ID" value="EFW92452.1"/>
    <property type="molecule type" value="Genomic_DNA"/>
</dbReference>
<dbReference type="Pfam" id="PF13458">
    <property type="entry name" value="Peripla_BP_6"/>
    <property type="match status" value="1"/>
</dbReference>
<evidence type="ECO:0000259" key="2">
    <source>
        <dbReference type="Pfam" id="PF13458"/>
    </source>
</evidence>
<organism evidence="3 4">
    <name type="scientific">Haladaptatus paucihalophilus DX253</name>
    <dbReference type="NCBI Taxonomy" id="797209"/>
    <lineage>
        <taxon>Archaea</taxon>
        <taxon>Methanobacteriati</taxon>
        <taxon>Methanobacteriota</taxon>
        <taxon>Stenosarchaea group</taxon>
        <taxon>Halobacteria</taxon>
        <taxon>Halobacteriales</taxon>
        <taxon>Haladaptataceae</taxon>
        <taxon>Haladaptatus</taxon>
    </lineage>
</organism>
<gene>
    <name evidence="3" type="ORF">ZOD2009_09093</name>
</gene>